<protein>
    <recommendedName>
        <fullName evidence="10">Small ribosomal subunit biogenesis GTPase RsgA</fullName>
        <ecNumber evidence="10">3.6.1.-</ecNumber>
    </recommendedName>
</protein>
<sequence>MICKFDLKDLGWNDCLQEEFQPYLANGFQAGRVLAEFRNRFKVGTPFGEIWATVSGKMRYAAMERSDFPAVGDWVILESPERPTSLGSDEAMIQGILPRKSKFSRKVAGKTTDEQIIATNIDKVFLVNALNMDFNVRRIERYLTLAWESGATPALVLSKTDLCDDVQNKINQVQVTAPGVTIFPISCLTGDGIEAITAYVRPGETIALLGSSGAGKSTLVNHLLGQKIQATHEVRENDSRGRHTTTSRELFLLPQGGVLIDTPGMRELQLYGTGEGLSEAFEDIYGYAECCRFSDCQHEGEPGCAVEQAITDGSLSQERYSSFKKLQRESQYIVRKTNLHERLEEKKKWKKINQQFKEHYRNKN</sequence>
<organism evidence="13 14">
    <name type="scientific">Desulfitobacterium dichloroeliminans (strain LMG P-21439 / DCA1)</name>
    <dbReference type="NCBI Taxonomy" id="871963"/>
    <lineage>
        <taxon>Bacteria</taxon>
        <taxon>Bacillati</taxon>
        <taxon>Bacillota</taxon>
        <taxon>Clostridia</taxon>
        <taxon>Eubacteriales</taxon>
        <taxon>Desulfitobacteriaceae</taxon>
        <taxon>Desulfitobacterium</taxon>
    </lineage>
</organism>
<keyword evidence="6 10" id="KW-0378">Hydrolase</keyword>
<evidence type="ECO:0000256" key="5">
    <source>
        <dbReference type="ARBA" id="ARBA00022741"/>
    </source>
</evidence>
<dbReference type="EMBL" id="CP003344">
    <property type="protein sequence ID" value="AGA69435.1"/>
    <property type="molecule type" value="Genomic_DNA"/>
</dbReference>
<keyword evidence="1 10" id="KW-0963">Cytoplasm</keyword>
<keyword evidence="3 10" id="KW-0479">Metal-binding</keyword>
<feature type="binding site" evidence="10">
    <location>
        <position position="298"/>
    </location>
    <ligand>
        <name>Zn(2+)</name>
        <dbReference type="ChEBI" id="CHEBI:29105"/>
    </ligand>
</feature>
<dbReference type="InterPro" id="IPR004881">
    <property type="entry name" value="Ribosome_biogen_GTPase_RsgA"/>
</dbReference>
<dbReference type="eggNOG" id="COG1162">
    <property type="taxonomic scope" value="Bacteria"/>
</dbReference>
<comment type="subunit">
    <text evidence="10">Monomer. Associates with 30S ribosomal subunit, binds 16S rRNA.</text>
</comment>
<keyword evidence="8 10" id="KW-0694">RNA-binding</keyword>
<evidence type="ECO:0000256" key="3">
    <source>
        <dbReference type="ARBA" id="ARBA00022723"/>
    </source>
</evidence>
<feature type="binding site" evidence="10">
    <location>
        <position position="304"/>
    </location>
    <ligand>
        <name>Zn(2+)</name>
        <dbReference type="ChEBI" id="CHEBI:29105"/>
    </ligand>
</feature>
<dbReference type="GO" id="GO:0042274">
    <property type="term" value="P:ribosomal small subunit biogenesis"/>
    <property type="evidence" value="ECO:0007669"/>
    <property type="project" value="UniProtKB-UniRule"/>
</dbReference>
<dbReference type="GO" id="GO:0046872">
    <property type="term" value="F:metal ion binding"/>
    <property type="evidence" value="ECO:0007669"/>
    <property type="project" value="UniProtKB-KW"/>
</dbReference>
<dbReference type="Gene3D" id="1.10.40.50">
    <property type="entry name" value="Probable gtpase engc, domain 3"/>
    <property type="match status" value="1"/>
</dbReference>
<comment type="similarity">
    <text evidence="10">Belongs to the TRAFAC class YlqF/YawG GTPase family. RsgA subfamily.</text>
</comment>
<dbReference type="Proteomes" id="UP000010797">
    <property type="component" value="Chromosome"/>
</dbReference>
<feature type="binding site" evidence="10">
    <location>
        <position position="291"/>
    </location>
    <ligand>
        <name>Zn(2+)</name>
        <dbReference type="ChEBI" id="CHEBI:29105"/>
    </ligand>
</feature>
<dbReference type="PANTHER" id="PTHR32120:SF10">
    <property type="entry name" value="SMALL RIBOSOMAL SUBUNIT BIOGENESIS GTPASE RSGA"/>
    <property type="match status" value="1"/>
</dbReference>
<comment type="cofactor">
    <cofactor evidence="10">
        <name>Zn(2+)</name>
        <dbReference type="ChEBI" id="CHEBI:29105"/>
    </cofactor>
    <text evidence="10">Binds 1 zinc ion per subunit.</text>
</comment>
<dbReference type="STRING" id="871963.Desdi_1990"/>
<dbReference type="Pfam" id="PF03193">
    <property type="entry name" value="RsgA_GTPase"/>
    <property type="match status" value="1"/>
</dbReference>
<dbReference type="GO" id="GO:0005737">
    <property type="term" value="C:cytoplasm"/>
    <property type="evidence" value="ECO:0007669"/>
    <property type="project" value="UniProtKB-SubCell"/>
</dbReference>
<keyword evidence="5 10" id="KW-0547">Nucleotide-binding</keyword>
<dbReference type="GO" id="GO:0019843">
    <property type="term" value="F:rRNA binding"/>
    <property type="evidence" value="ECO:0007669"/>
    <property type="project" value="UniProtKB-KW"/>
</dbReference>
<feature type="domain" description="EngC GTPase" evidence="11">
    <location>
        <begin position="119"/>
        <end position="266"/>
    </location>
</feature>
<dbReference type="EC" id="3.6.1.-" evidence="10"/>
<dbReference type="PROSITE" id="PS51721">
    <property type="entry name" value="G_CP"/>
    <property type="match status" value="1"/>
</dbReference>
<evidence type="ECO:0000256" key="1">
    <source>
        <dbReference type="ARBA" id="ARBA00022490"/>
    </source>
</evidence>
<evidence type="ECO:0000256" key="2">
    <source>
        <dbReference type="ARBA" id="ARBA00022517"/>
    </source>
</evidence>
<feature type="binding site" evidence="10">
    <location>
        <position position="296"/>
    </location>
    <ligand>
        <name>Zn(2+)</name>
        <dbReference type="ChEBI" id="CHEBI:29105"/>
    </ligand>
</feature>
<feature type="domain" description="CP-type G" evidence="12">
    <location>
        <begin position="110"/>
        <end position="268"/>
    </location>
</feature>
<dbReference type="HOGENOM" id="CLU_033617_0_1_9"/>
<dbReference type="Gene3D" id="3.40.50.300">
    <property type="entry name" value="P-loop containing nucleotide triphosphate hydrolases"/>
    <property type="match status" value="1"/>
</dbReference>
<feature type="binding site" evidence="10">
    <location>
        <begin position="158"/>
        <end position="161"/>
    </location>
    <ligand>
        <name>GTP</name>
        <dbReference type="ChEBI" id="CHEBI:37565"/>
    </ligand>
</feature>
<evidence type="ECO:0000256" key="8">
    <source>
        <dbReference type="ARBA" id="ARBA00022884"/>
    </source>
</evidence>
<evidence type="ECO:0000313" key="14">
    <source>
        <dbReference type="Proteomes" id="UP000010797"/>
    </source>
</evidence>
<accession>L0F8S3</accession>
<evidence type="ECO:0000259" key="11">
    <source>
        <dbReference type="PROSITE" id="PS50936"/>
    </source>
</evidence>
<gene>
    <name evidence="10" type="primary">rsgA</name>
    <name evidence="13" type="ordered locus">Desdi_1990</name>
</gene>
<evidence type="ECO:0000259" key="12">
    <source>
        <dbReference type="PROSITE" id="PS51721"/>
    </source>
</evidence>
<comment type="function">
    <text evidence="10">One of several proteins that assist in the late maturation steps of the functional core of the 30S ribosomal subunit. Helps release RbfA from mature subunits. May play a role in the assembly of ribosomal proteins into the subunit. Circularly permuted GTPase that catalyzes slow GTP hydrolysis, GTPase activity is stimulated by the 30S ribosomal subunit.</text>
</comment>
<dbReference type="CDD" id="cd01854">
    <property type="entry name" value="YjeQ_EngC"/>
    <property type="match status" value="1"/>
</dbReference>
<keyword evidence="9 10" id="KW-0342">GTP-binding</keyword>
<evidence type="ECO:0000256" key="6">
    <source>
        <dbReference type="ARBA" id="ARBA00022801"/>
    </source>
</evidence>
<dbReference type="KEGG" id="ddl:Desdi_1990"/>
<evidence type="ECO:0000256" key="9">
    <source>
        <dbReference type="ARBA" id="ARBA00023134"/>
    </source>
</evidence>
<evidence type="ECO:0000256" key="4">
    <source>
        <dbReference type="ARBA" id="ARBA00022730"/>
    </source>
</evidence>
<keyword evidence="14" id="KW-1185">Reference proteome</keyword>
<evidence type="ECO:0000256" key="10">
    <source>
        <dbReference type="HAMAP-Rule" id="MF_01820"/>
    </source>
</evidence>
<dbReference type="RefSeq" id="WP_015262416.1">
    <property type="nucleotide sequence ID" value="NC_019903.1"/>
</dbReference>
<reference evidence="14" key="1">
    <citation type="submission" date="2012-02" db="EMBL/GenBank/DDBJ databases">
        <title>Complete sequence of Desulfitobacterium dichloroeliminans LMG P-21439.</title>
        <authorList>
            <person name="Lucas S."/>
            <person name="Han J."/>
            <person name="Lapidus A."/>
            <person name="Cheng J.-F."/>
            <person name="Goodwin L."/>
            <person name="Pitluck S."/>
            <person name="Peters L."/>
            <person name="Ovchinnikova G."/>
            <person name="Teshima H."/>
            <person name="Detter J.C."/>
            <person name="Han C."/>
            <person name="Tapia R."/>
            <person name="Land M."/>
            <person name="Hauser L."/>
            <person name="Kyrpides N."/>
            <person name="Ivanova N."/>
            <person name="Pagani I."/>
            <person name="Kruse T."/>
            <person name="de Vos W.M."/>
            <person name="Boon N."/>
            <person name="Smidt H."/>
            <person name="Woyke T."/>
        </authorList>
    </citation>
    <scope>NUCLEOTIDE SEQUENCE [LARGE SCALE GENOMIC DNA]</scope>
    <source>
        <strain evidence="14">LMG P-21439 / DCA1</strain>
    </source>
</reference>
<keyword evidence="2 10" id="KW-0690">Ribosome biogenesis</keyword>
<feature type="binding site" evidence="10">
    <location>
        <begin position="210"/>
        <end position="218"/>
    </location>
    <ligand>
        <name>GTP</name>
        <dbReference type="ChEBI" id="CHEBI:37565"/>
    </ligand>
</feature>
<dbReference type="InterPro" id="IPR027417">
    <property type="entry name" value="P-loop_NTPase"/>
</dbReference>
<dbReference type="SUPFAM" id="SSF52540">
    <property type="entry name" value="P-loop containing nucleoside triphosphate hydrolases"/>
    <property type="match status" value="1"/>
</dbReference>
<name>L0F8S3_DESDL</name>
<dbReference type="InterPro" id="IPR010914">
    <property type="entry name" value="RsgA_GTPase_dom"/>
</dbReference>
<dbReference type="InterPro" id="IPR030378">
    <property type="entry name" value="G_CP_dom"/>
</dbReference>
<dbReference type="HAMAP" id="MF_01820">
    <property type="entry name" value="GTPase_RsgA"/>
    <property type="match status" value="1"/>
</dbReference>
<dbReference type="PROSITE" id="PS50936">
    <property type="entry name" value="ENGC_GTPASE"/>
    <property type="match status" value="1"/>
</dbReference>
<dbReference type="NCBIfam" id="TIGR00157">
    <property type="entry name" value="ribosome small subunit-dependent GTPase A"/>
    <property type="match status" value="1"/>
</dbReference>
<dbReference type="GO" id="GO:0005525">
    <property type="term" value="F:GTP binding"/>
    <property type="evidence" value="ECO:0007669"/>
    <property type="project" value="UniProtKB-UniRule"/>
</dbReference>
<dbReference type="GO" id="GO:0003924">
    <property type="term" value="F:GTPase activity"/>
    <property type="evidence" value="ECO:0007669"/>
    <property type="project" value="UniProtKB-UniRule"/>
</dbReference>
<keyword evidence="7 10" id="KW-0862">Zinc</keyword>
<proteinExistence type="inferred from homology"/>
<dbReference type="OrthoDB" id="9809485at2"/>
<evidence type="ECO:0000256" key="7">
    <source>
        <dbReference type="ARBA" id="ARBA00022833"/>
    </source>
</evidence>
<dbReference type="AlphaFoldDB" id="L0F8S3"/>
<dbReference type="PANTHER" id="PTHR32120">
    <property type="entry name" value="SMALL RIBOSOMAL SUBUNIT BIOGENESIS GTPASE RSGA"/>
    <property type="match status" value="1"/>
</dbReference>
<comment type="subcellular location">
    <subcellularLocation>
        <location evidence="10">Cytoplasm</location>
    </subcellularLocation>
</comment>
<evidence type="ECO:0000313" key="13">
    <source>
        <dbReference type="EMBL" id="AGA69435.1"/>
    </source>
</evidence>
<keyword evidence="4 10" id="KW-0699">rRNA-binding</keyword>